<dbReference type="GO" id="GO:0008948">
    <property type="term" value="F:oxaloacetate decarboxylase activity"/>
    <property type="evidence" value="ECO:0007669"/>
    <property type="project" value="TreeGrafter"/>
</dbReference>
<dbReference type="SUPFAM" id="SSF89562">
    <property type="entry name" value="RraA-like"/>
    <property type="match status" value="1"/>
</dbReference>
<keyword evidence="1" id="KW-0460">Magnesium</keyword>
<dbReference type="CDD" id="cd16841">
    <property type="entry name" value="RraA_family"/>
    <property type="match status" value="1"/>
</dbReference>
<feature type="binding site" evidence="1">
    <location>
        <position position="122"/>
    </location>
    <ligand>
        <name>Mg(2+)</name>
        <dbReference type="ChEBI" id="CHEBI:18420"/>
    </ligand>
</feature>
<keyword evidence="1" id="KW-0479">Metal-binding</keyword>
<dbReference type="STRING" id="576137.A0A1L7XY70"/>
<proteinExistence type="predicted"/>
<dbReference type="PANTHER" id="PTHR33254:SF28">
    <property type="entry name" value="4-HYDROXY-4-METHYL-2-OXOGLUTARATE ALDOLASE"/>
    <property type="match status" value="1"/>
</dbReference>
<evidence type="ECO:0000313" key="3">
    <source>
        <dbReference type="Proteomes" id="UP000184330"/>
    </source>
</evidence>
<comment type="cofactor">
    <cofactor evidence="1">
        <name>Mg(2+)</name>
        <dbReference type="ChEBI" id="CHEBI:18420"/>
    </cofactor>
</comment>
<dbReference type="EMBL" id="FJOG01000087">
    <property type="protein sequence ID" value="CZR69967.1"/>
    <property type="molecule type" value="Genomic_DNA"/>
</dbReference>
<dbReference type="GO" id="GO:0047443">
    <property type="term" value="F:4-hydroxy-4-methyl-2-oxoglutarate aldolase activity"/>
    <property type="evidence" value="ECO:0007669"/>
    <property type="project" value="TreeGrafter"/>
</dbReference>
<name>A0A1L7XY70_9HELO</name>
<organism evidence="2 3">
    <name type="scientific">Phialocephala subalpina</name>
    <dbReference type="NCBI Taxonomy" id="576137"/>
    <lineage>
        <taxon>Eukaryota</taxon>
        <taxon>Fungi</taxon>
        <taxon>Dikarya</taxon>
        <taxon>Ascomycota</taxon>
        <taxon>Pezizomycotina</taxon>
        <taxon>Leotiomycetes</taxon>
        <taxon>Helotiales</taxon>
        <taxon>Mollisiaceae</taxon>
        <taxon>Phialocephala</taxon>
        <taxon>Phialocephala fortinii species complex</taxon>
    </lineage>
</organism>
<sequence length="226" mass="24521">MSATRDPIVEALQPFSTCDVSDALLKLKYPHGGFLSNLILWSPQRQTGNTKIIGPAYTVKYVPLSDKVSPKHVGHYIDTIPYGSVVFISSPKTVNAVYGGLMSNRAQASGAAGTIVDGRVRDLQEHRDLKYPVFARDIGTSSPYEVVRINTPVRLQTDEQDATINPGDYLIGDINGVVCLPKETAEKAIALMAPQVEADQKIAADIQRGMTFVEASKKHRSGLPKG</sequence>
<dbReference type="OrthoDB" id="1476984at2759"/>
<dbReference type="InterPro" id="IPR005493">
    <property type="entry name" value="RraA/RraA-like"/>
</dbReference>
<reference evidence="2 3" key="1">
    <citation type="submission" date="2016-03" db="EMBL/GenBank/DDBJ databases">
        <authorList>
            <person name="Ploux O."/>
        </authorList>
    </citation>
    <scope>NUCLEOTIDE SEQUENCE [LARGE SCALE GENOMIC DNA]</scope>
    <source>
        <strain evidence="2 3">UAMH 11012</strain>
    </source>
</reference>
<dbReference type="InterPro" id="IPR036704">
    <property type="entry name" value="RraA/RraA-like_sf"/>
</dbReference>
<dbReference type="Gene3D" id="3.50.30.40">
    <property type="entry name" value="Ribonuclease E inhibitor RraA/RraA-like"/>
    <property type="match status" value="1"/>
</dbReference>
<feature type="binding site" evidence="1">
    <location>
        <position position="121"/>
    </location>
    <ligand>
        <name>substrate</name>
    </ligand>
</feature>
<dbReference type="PANTHER" id="PTHR33254">
    <property type="entry name" value="4-HYDROXY-4-METHYL-2-OXOGLUTARATE ALDOLASE 3-RELATED"/>
    <property type="match status" value="1"/>
</dbReference>
<accession>A0A1L7XY70</accession>
<dbReference type="GO" id="GO:0046872">
    <property type="term" value="F:metal ion binding"/>
    <property type="evidence" value="ECO:0007669"/>
    <property type="project" value="UniProtKB-KW"/>
</dbReference>
<gene>
    <name evidence="2" type="ORF">PAC_19868</name>
</gene>
<keyword evidence="3" id="KW-1185">Reference proteome</keyword>
<dbReference type="Pfam" id="PF03737">
    <property type="entry name" value="RraA-like"/>
    <property type="match status" value="1"/>
</dbReference>
<protein>
    <submittedName>
        <fullName evidence="2">Related to dlpA protein</fullName>
    </submittedName>
</protein>
<feature type="binding site" evidence="1">
    <location>
        <begin position="99"/>
        <end position="102"/>
    </location>
    <ligand>
        <name>substrate</name>
    </ligand>
</feature>
<dbReference type="Proteomes" id="UP000184330">
    <property type="component" value="Unassembled WGS sequence"/>
</dbReference>
<dbReference type="AlphaFoldDB" id="A0A1L7XY70"/>
<evidence type="ECO:0000256" key="1">
    <source>
        <dbReference type="PIRSR" id="PIRSR605493-1"/>
    </source>
</evidence>
<evidence type="ECO:0000313" key="2">
    <source>
        <dbReference type="EMBL" id="CZR69967.1"/>
    </source>
</evidence>